<gene>
    <name evidence="1" type="ORF">LOK49_LG01G02408</name>
</gene>
<comment type="caution">
    <text evidence="1">The sequence shown here is derived from an EMBL/GenBank/DDBJ whole genome shotgun (WGS) entry which is preliminary data.</text>
</comment>
<name>A0ACC0J238_9ERIC</name>
<proteinExistence type="predicted"/>
<evidence type="ECO:0000313" key="1">
    <source>
        <dbReference type="EMBL" id="KAI8031498.1"/>
    </source>
</evidence>
<dbReference type="Proteomes" id="UP001060215">
    <property type="component" value="Chromosome 1"/>
</dbReference>
<sequence>MASLRSVKDDHRQIRSIVTDLETSDPIFPSMDLLRLLFWNCRGVDNNIFKCNLVEIIKAHKPEILVLMETKVAFSKLASFFNRLGYTISTIVDPVERVDGIWII</sequence>
<dbReference type="EMBL" id="CM045758">
    <property type="protein sequence ID" value="KAI8031498.1"/>
    <property type="molecule type" value="Genomic_DNA"/>
</dbReference>
<protein>
    <submittedName>
        <fullName evidence="1">Uncharacterized protein</fullName>
    </submittedName>
</protein>
<reference evidence="1 2" key="1">
    <citation type="journal article" date="2022" name="Plant J.">
        <title>Chromosome-level genome of Camellia lanceoleosa provides a valuable resource for understanding genome evolution and self-incompatibility.</title>
        <authorList>
            <person name="Gong W."/>
            <person name="Xiao S."/>
            <person name="Wang L."/>
            <person name="Liao Z."/>
            <person name="Chang Y."/>
            <person name="Mo W."/>
            <person name="Hu G."/>
            <person name="Li W."/>
            <person name="Zhao G."/>
            <person name="Zhu H."/>
            <person name="Hu X."/>
            <person name="Ji K."/>
            <person name="Xiang X."/>
            <person name="Song Q."/>
            <person name="Yuan D."/>
            <person name="Jin S."/>
            <person name="Zhang L."/>
        </authorList>
    </citation>
    <scope>NUCLEOTIDE SEQUENCE [LARGE SCALE GENOMIC DNA]</scope>
    <source>
        <strain evidence="1">SQ_2022a</strain>
    </source>
</reference>
<accession>A0ACC0J238</accession>
<evidence type="ECO:0000313" key="2">
    <source>
        <dbReference type="Proteomes" id="UP001060215"/>
    </source>
</evidence>
<organism evidence="1 2">
    <name type="scientific">Camellia lanceoleosa</name>
    <dbReference type="NCBI Taxonomy" id="1840588"/>
    <lineage>
        <taxon>Eukaryota</taxon>
        <taxon>Viridiplantae</taxon>
        <taxon>Streptophyta</taxon>
        <taxon>Embryophyta</taxon>
        <taxon>Tracheophyta</taxon>
        <taxon>Spermatophyta</taxon>
        <taxon>Magnoliopsida</taxon>
        <taxon>eudicotyledons</taxon>
        <taxon>Gunneridae</taxon>
        <taxon>Pentapetalae</taxon>
        <taxon>asterids</taxon>
        <taxon>Ericales</taxon>
        <taxon>Theaceae</taxon>
        <taxon>Camellia</taxon>
    </lineage>
</organism>
<keyword evidence="2" id="KW-1185">Reference proteome</keyword>